<keyword evidence="5 6" id="KW-0472">Membrane</keyword>
<sequence length="194" mass="20502">MVLVIGRGIGQGSRTALLTALGMTLFAGVIQILLLVLGVASLLSTSPLAFELLRWVGAAYLVWLGLKLLINARPGAKFVDRKRLAEVPNMVALREGLINNLTNPKSIAFLFAFLPQFIDPGSGSLSVTSQLLLLGFIAKFSNFLILSGVAVSAGSLGGYLSRHPGWIVWQERFAGAVMVGLGLKLALSGGQSAR</sequence>
<dbReference type="EMBL" id="PVBR01000015">
    <property type="protein sequence ID" value="PRD42000.1"/>
    <property type="molecule type" value="Genomic_DNA"/>
</dbReference>
<feature type="transmembrane region" description="Helical" evidence="6">
    <location>
        <begin position="173"/>
        <end position="190"/>
    </location>
</feature>
<evidence type="ECO:0000313" key="8">
    <source>
        <dbReference type="Proteomes" id="UP000239434"/>
    </source>
</evidence>
<evidence type="ECO:0000256" key="6">
    <source>
        <dbReference type="SAM" id="Phobius"/>
    </source>
</evidence>
<dbReference type="GO" id="GO:0015171">
    <property type="term" value="F:amino acid transmembrane transporter activity"/>
    <property type="evidence" value="ECO:0007669"/>
    <property type="project" value="TreeGrafter"/>
</dbReference>
<organism evidence="7 8">
    <name type="scientific">Phyllobacterium phragmitis</name>
    <dbReference type="NCBI Taxonomy" id="2670329"/>
    <lineage>
        <taxon>Bacteria</taxon>
        <taxon>Pseudomonadati</taxon>
        <taxon>Pseudomonadota</taxon>
        <taxon>Alphaproteobacteria</taxon>
        <taxon>Hyphomicrobiales</taxon>
        <taxon>Phyllobacteriaceae</taxon>
        <taxon>Phyllobacterium</taxon>
    </lineage>
</organism>
<keyword evidence="3 6" id="KW-0812">Transmembrane</keyword>
<proteinExistence type="predicted"/>
<comment type="caution">
    <text evidence="7">The sequence shown here is derived from an EMBL/GenBank/DDBJ whole genome shotgun (WGS) entry which is preliminary data.</text>
</comment>
<evidence type="ECO:0000256" key="3">
    <source>
        <dbReference type="ARBA" id="ARBA00022692"/>
    </source>
</evidence>
<dbReference type="AlphaFoldDB" id="A0A2S9IN89"/>
<evidence type="ECO:0000313" key="7">
    <source>
        <dbReference type="EMBL" id="PRD42000.1"/>
    </source>
</evidence>
<feature type="transmembrane region" description="Helical" evidence="6">
    <location>
        <begin position="131"/>
        <end position="153"/>
    </location>
</feature>
<evidence type="ECO:0000256" key="5">
    <source>
        <dbReference type="ARBA" id="ARBA00023136"/>
    </source>
</evidence>
<dbReference type="InterPro" id="IPR001123">
    <property type="entry name" value="LeuE-type"/>
</dbReference>
<evidence type="ECO:0000256" key="4">
    <source>
        <dbReference type="ARBA" id="ARBA00022989"/>
    </source>
</evidence>
<feature type="transmembrane region" description="Helical" evidence="6">
    <location>
        <begin position="16"/>
        <end position="40"/>
    </location>
</feature>
<reference evidence="7 8" key="1">
    <citation type="submission" date="2018-02" db="EMBL/GenBank/DDBJ databases">
        <title>The draft genome of Phyllobacterium sp. 1N-3.</title>
        <authorList>
            <person name="Liu L."/>
            <person name="Li L."/>
            <person name="Zhang X."/>
            <person name="Wang T."/>
            <person name="Liang L."/>
        </authorList>
    </citation>
    <scope>NUCLEOTIDE SEQUENCE [LARGE SCALE GENOMIC DNA]</scope>
    <source>
        <strain evidence="7 8">1N-3</strain>
    </source>
</reference>
<dbReference type="GO" id="GO:0005886">
    <property type="term" value="C:plasma membrane"/>
    <property type="evidence" value="ECO:0007669"/>
    <property type="project" value="UniProtKB-SubCell"/>
</dbReference>
<accession>A0A2S9IN89</accession>
<keyword evidence="4 6" id="KW-1133">Transmembrane helix</keyword>
<dbReference type="PIRSF" id="PIRSF006324">
    <property type="entry name" value="LeuE"/>
    <property type="match status" value="1"/>
</dbReference>
<evidence type="ECO:0000256" key="2">
    <source>
        <dbReference type="ARBA" id="ARBA00022475"/>
    </source>
</evidence>
<dbReference type="PANTHER" id="PTHR30086:SF20">
    <property type="entry name" value="ARGININE EXPORTER PROTEIN ARGO-RELATED"/>
    <property type="match status" value="1"/>
</dbReference>
<keyword evidence="8" id="KW-1185">Reference proteome</keyword>
<keyword evidence="2" id="KW-1003">Cell membrane</keyword>
<dbReference type="Pfam" id="PF01810">
    <property type="entry name" value="LysE"/>
    <property type="match status" value="1"/>
</dbReference>
<gene>
    <name evidence="7" type="ORF">C5748_18740</name>
</gene>
<dbReference type="Proteomes" id="UP000239434">
    <property type="component" value="Unassembled WGS sequence"/>
</dbReference>
<evidence type="ECO:0000256" key="1">
    <source>
        <dbReference type="ARBA" id="ARBA00004651"/>
    </source>
</evidence>
<protein>
    <submittedName>
        <fullName evidence="7">Lysine transporter LysE</fullName>
    </submittedName>
</protein>
<name>A0A2S9IN89_9HYPH</name>
<comment type="subcellular location">
    <subcellularLocation>
        <location evidence="1">Cell membrane</location>
        <topology evidence="1">Multi-pass membrane protein</topology>
    </subcellularLocation>
</comment>
<dbReference type="PANTHER" id="PTHR30086">
    <property type="entry name" value="ARGININE EXPORTER PROTEIN ARGO"/>
    <property type="match status" value="1"/>
</dbReference>
<feature type="transmembrane region" description="Helical" evidence="6">
    <location>
        <begin position="52"/>
        <end position="72"/>
    </location>
</feature>